<sequence length="203" mass="22463">MATALGSHRGRIAVVPRYAASCATALRLINHPSCPDLAQNSTERAALNDRLHLRLPPSPAISPLPGRSPRAFHPIRTYCPPRHRSQWPPASSDSPPPRARQSASTIIAVLADSTRCHPTRRRAPRALVLINRINPRLRRPAHIDWAVPMPVLPVPLISSPTYHDHQPHHQMLPLRASLAPSRLPPTDQALVLYPRQTVSITET</sequence>
<proteinExistence type="predicted"/>
<dbReference type="InParanoid" id="A0A165HSL8"/>
<protein>
    <submittedName>
        <fullName evidence="2">Uncharacterized protein</fullName>
    </submittedName>
</protein>
<accession>A0A165HSL8</accession>
<organism evidence="2 3">
    <name type="scientific">Laetiporus sulphureus 93-53</name>
    <dbReference type="NCBI Taxonomy" id="1314785"/>
    <lineage>
        <taxon>Eukaryota</taxon>
        <taxon>Fungi</taxon>
        <taxon>Dikarya</taxon>
        <taxon>Basidiomycota</taxon>
        <taxon>Agaricomycotina</taxon>
        <taxon>Agaricomycetes</taxon>
        <taxon>Polyporales</taxon>
        <taxon>Laetiporus</taxon>
    </lineage>
</organism>
<evidence type="ECO:0000313" key="3">
    <source>
        <dbReference type="Proteomes" id="UP000076871"/>
    </source>
</evidence>
<feature type="region of interest" description="Disordered" evidence="1">
    <location>
        <begin position="56"/>
        <end position="102"/>
    </location>
</feature>
<dbReference type="Proteomes" id="UP000076871">
    <property type="component" value="Unassembled WGS sequence"/>
</dbReference>
<name>A0A165HSL8_9APHY</name>
<feature type="compositionally biased region" description="Low complexity" evidence="1">
    <location>
        <begin position="86"/>
        <end position="102"/>
    </location>
</feature>
<evidence type="ECO:0000313" key="2">
    <source>
        <dbReference type="EMBL" id="KZT12131.1"/>
    </source>
</evidence>
<evidence type="ECO:0000256" key="1">
    <source>
        <dbReference type="SAM" id="MobiDB-lite"/>
    </source>
</evidence>
<dbReference type="AlphaFoldDB" id="A0A165HSL8"/>
<dbReference type="EMBL" id="KV427606">
    <property type="protein sequence ID" value="KZT12131.1"/>
    <property type="molecule type" value="Genomic_DNA"/>
</dbReference>
<dbReference type="GeneID" id="63818455"/>
<dbReference type="RefSeq" id="XP_040769779.1">
    <property type="nucleotide sequence ID" value="XM_040901423.1"/>
</dbReference>
<gene>
    <name evidence="2" type="ORF">LAESUDRAFT_167423</name>
</gene>
<keyword evidence="3" id="KW-1185">Reference proteome</keyword>
<reference evidence="2 3" key="1">
    <citation type="journal article" date="2016" name="Mol. Biol. Evol.">
        <title>Comparative Genomics of Early-Diverging Mushroom-Forming Fungi Provides Insights into the Origins of Lignocellulose Decay Capabilities.</title>
        <authorList>
            <person name="Nagy L.G."/>
            <person name="Riley R."/>
            <person name="Tritt A."/>
            <person name="Adam C."/>
            <person name="Daum C."/>
            <person name="Floudas D."/>
            <person name="Sun H."/>
            <person name="Yadav J.S."/>
            <person name="Pangilinan J."/>
            <person name="Larsson K.H."/>
            <person name="Matsuura K."/>
            <person name="Barry K."/>
            <person name="Labutti K."/>
            <person name="Kuo R."/>
            <person name="Ohm R.A."/>
            <person name="Bhattacharya S.S."/>
            <person name="Shirouzu T."/>
            <person name="Yoshinaga Y."/>
            <person name="Martin F.M."/>
            <person name="Grigoriev I.V."/>
            <person name="Hibbett D.S."/>
        </authorList>
    </citation>
    <scope>NUCLEOTIDE SEQUENCE [LARGE SCALE GENOMIC DNA]</scope>
    <source>
        <strain evidence="2 3">93-53</strain>
    </source>
</reference>